<dbReference type="InterPro" id="IPR049690">
    <property type="entry name" value="Daptide_MTase"/>
</dbReference>
<feature type="region of interest" description="Disordered" evidence="1">
    <location>
        <begin position="1"/>
        <end position="21"/>
    </location>
</feature>
<feature type="compositionally biased region" description="Polar residues" evidence="1">
    <location>
        <begin position="1"/>
        <end position="11"/>
    </location>
</feature>
<dbReference type="PATRIC" id="fig|146537.3.peg.4786"/>
<keyword evidence="4" id="KW-1185">Reference proteome</keyword>
<evidence type="ECO:0000256" key="1">
    <source>
        <dbReference type="SAM" id="MobiDB-lite"/>
    </source>
</evidence>
<dbReference type="SUPFAM" id="SSF53335">
    <property type="entry name" value="S-adenosyl-L-methionine-dependent methyltransferases"/>
    <property type="match status" value="1"/>
</dbReference>
<name>A0A0K8PP62_STRAJ</name>
<evidence type="ECO:0000313" key="3">
    <source>
        <dbReference type="EMBL" id="GAP49690.1"/>
    </source>
</evidence>
<dbReference type="EMBL" id="DF968309">
    <property type="protein sequence ID" value="GAP49690.1"/>
    <property type="molecule type" value="Genomic_DNA"/>
</dbReference>
<dbReference type="NCBIfam" id="NF041820">
    <property type="entry name" value="daptide_MTase"/>
    <property type="match status" value="1"/>
</dbReference>
<reference evidence="3" key="1">
    <citation type="journal article" date="2015" name="Genome Announc.">
        <title>Draft Genome Sequence of Thiostrepton-Producing Streptomyces azureus ATCC 14921.</title>
        <authorList>
            <person name="Sakihara K."/>
            <person name="Maeda J."/>
            <person name="Tashiro K."/>
            <person name="Fujino Y."/>
            <person name="Kuhara S."/>
            <person name="Ohshima T."/>
            <person name="Ogata S."/>
            <person name="Doi K."/>
        </authorList>
    </citation>
    <scope>NUCLEOTIDE SEQUENCE [LARGE SCALE GENOMIC DNA]</scope>
    <source>
        <strain evidence="3">ATCC14921</strain>
    </source>
</reference>
<dbReference type="AlphaFoldDB" id="A0A0K8PP62"/>
<dbReference type="CDD" id="cd02440">
    <property type="entry name" value="AdoMet_MTases"/>
    <property type="match status" value="1"/>
</dbReference>
<dbReference type="Gene3D" id="3.40.50.150">
    <property type="entry name" value="Vaccinia Virus protein VP39"/>
    <property type="match status" value="1"/>
</dbReference>
<dbReference type="InterPro" id="IPR029063">
    <property type="entry name" value="SAM-dependent_MTases_sf"/>
</dbReference>
<protein>
    <recommendedName>
        <fullName evidence="2">Methyltransferase domain-containing protein</fullName>
    </recommendedName>
</protein>
<dbReference type="Pfam" id="PF13649">
    <property type="entry name" value="Methyltransf_25"/>
    <property type="match status" value="1"/>
</dbReference>
<proteinExistence type="predicted"/>
<dbReference type="OrthoDB" id="3172472at2"/>
<dbReference type="GO" id="GO:0008168">
    <property type="term" value="F:methyltransferase activity"/>
    <property type="evidence" value="ECO:0007669"/>
    <property type="project" value="UniProtKB-ARBA"/>
</dbReference>
<organism evidence="3 4">
    <name type="scientific">Streptomyces azureus</name>
    <dbReference type="NCBI Taxonomy" id="146537"/>
    <lineage>
        <taxon>Bacteria</taxon>
        <taxon>Bacillati</taxon>
        <taxon>Actinomycetota</taxon>
        <taxon>Actinomycetes</taxon>
        <taxon>Kitasatosporales</taxon>
        <taxon>Streptomycetaceae</taxon>
        <taxon>Streptomyces</taxon>
    </lineage>
</organism>
<dbReference type="InterPro" id="IPR041698">
    <property type="entry name" value="Methyltransf_25"/>
</dbReference>
<feature type="domain" description="Methyltransferase" evidence="2">
    <location>
        <begin position="76"/>
        <end position="175"/>
    </location>
</feature>
<evidence type="ECO:0000313" key="4">
    <source>
        <dbReference type="Proteomes" id="UP000053859"/>
    </source>
</evidence>
<sequence length="281" mass="29491">MNGRTAISTPSVAPRTGARHIPPGTATRIAAALGDDLRIADLYDDLGGPVYHLVTSHDRSEITEVLTALRGTGGPVLELACGSGRLTLPLLLAGHQVTGVDTSDSLLGELTAQVGRLPAHRAADRLTVLREDMTALDLDTRFAAALLGITTIGLVPPGERPGFLRNVHRHLLPGGRFLVTVETPRVRPGEEEIHTFVADDAVITLISYVEPGLAARHVAALSVARGAGPLLLTSFVHLVTPDRLSAELVAAGFEIESVSPVRDPLAGTADGNTLVIARRPS</sequence>
<accession>A0A0K8PP62</accession>
<dbReference type="RefSeq" id="WP_059419706.1">
    <property type="nucleotide sequence ID" value="NZ_DF968309.1"/>
</dbReference>
<evidence type="ECO:0000259" key="2">
    <source>
        <dbReference type="Pfam" id="PF13649"/>
    </source>
</evidence>
<dbReference type="Proteomes" id="UP000053859">
    <property type="component" value="Unassembled WGS sequence"/>
</dbReference>
<gene>
    <name evidence="3" type="ORF">SAZU_4553</name>
</gene>